<keyword evidence="4" id="KW-1185">Reference proteome</keyword>
<evidence type="ECO:0000256" key="1">
    <source>
        <dbReference type="SAM" id="Coils"/>
    </source>
</evidence>
<dbReference type="RefSeq" id="WP_216683201.1">
    <property type="nucleotide sequence ID" value="NZ_JAHLZN010000001.1"/>
</dbReference>
<evidence type="ECO:0000313" key="3">
    <source>
        <dbReference type="EMBL" id="MBU6112555.1"/>
    </source>
</evidence>
<accession>A0ABS6GT72</accession>
<sequence length="647" mass="72657">MLRLQKNRSLTIGQSYRREDIDNDTKIENTVNRILNMQDYHKNREQIAHDSKQVKYKNTTVEDMLVYQMERIRNLVQGIDTTGSREVTDSRVSVDGETHGLLSERLLHDHNRTKEDIKRVENQLVEINLNDYSPDKTGKTDASRHVQHALDRIKDAGGGILYIPSGVYLCTGRMYIYSNTTVKMEDNTIMLRGHAQGFFDNGDPLDERVLYEGEHNIKVVGGVLDNNLEQMDKYPTTHVNMFNLRHGDNITIDGVRFKNSISHHCIDINGTKNLLIQNCVFEGFINPLNETDKEAIQIGAYNVGGINGGVYDGTITKDIVIKNNKFSPSALAPGFDVCIGNHSAKHNIWQNNFEISNNDFRGCHTGFRSFKFKNVRIVDNVFQEMVYPIRISAVGGEYQSANDQNGVPSGKSQGALEHVIRGNYFRNFNVAVASFGRYYRGSFGYNEHITITDNYFIGEDWNKAVPISIELTKDLHVSDNIMTDCFRGIQVMSTHFMYVKNNHMSNMKTEGMYIKTAKFPGEANESTHIHVLGNTLDSSGKNGIFLQNANMFSIKDNDVSNTNKDEITDGSKRGGVKVFESENGIISGNMVFGLKQVFVANADVVKNVTVFNNAGEGEVTVTNATNSVVGYNQVDSNGKVVPFETKK</sequence>
<gene>
    <name evidence="3" type="ORF">KQ656_01220</name>
</gene>
<dbReference type="Proteomes" id="UP000770161">
    <property type="component" value="Unassembled WGS sequence"/>
</dbReference>
<dbReference type="InterPro" id="IPR006626">
    <property type="entry name" value="PbH1"/>
</dbReference>
<organism evidence="3 4">
    <name type="scientific">Mammaliicoccus lentus</name>
    <name type="common">Staphylococcus lentus</name>
    <dbReference type="NCBI Taxonomy" id="42858"/>
    <lineage>
        <taxon>Bacteria</taxon>
        <taxon>Bacillati</taxon>
        <taxon>Bacillota</taxon>
        <taxon>Bacilli</taxon>
        <taxon>Bacillales</taxon>
        <taxon>Staphylococcaceae</taxon>
        <taxon>Mammaliicoccus</taxon>
    </lineage>
</organism>
<feature type="domain" description="Periplasmic copper-binding protein NosD beta helix" evidence="2">
    <location>
        <begin position="419"/>
        <end position="517"/>
    </location>
</feature>
<dbReference type="EMBL" id="JAHLZN010000001">
    <property type="protein sequence ID" value="MBU6112555.1"/>
    <property type="molecule type" value="Genomic_DNA"/>
</dbReference>
<evidence type="ECO:0000259" key="2">
    <source>
        <dbReference type="Pfam" id="PF05048"/>
    </source>
</evidence>
<name>A0ABS6GT72_MAMLE</name>
<feature type="coiled-coil region" evidence="1">
    <location>
        <begin position="103"/>
        <end position="130"/>
    </location>
</feature>
<dbReference type="InterPro" id="IPR007742">
    <property type="entry name" value="NosD_dom"/>
</dbReference>
<evidence type="ECO:0000313" key="4">
    <source>
        <dbReference type="Proteomes" id="UP000770161"/>
    </source>
</evidence>
<keyword evidence="1" id="KW-0175">Coiled coil</keyword>
<dbReference type="SMART" id="SM00710">
    <property type="entry name" value="PbH1"/>
    <property type="match status" value="10"/>
</dbReference>
<comment type="caution">
    <text evidence="3">The sequence shown here is derived from an EMBL/GenBank/DDBJ whole genome shotgun (WGS) entry which is preliminary data.</text>
</comment>
<reference evidence="3 4" key="1">
    <citation type="submission" date="2021-06" db="EMBL/GenBank/DDBJ databases">
        <title>Staphylococcus lentus K169 genome sequencing.</title>
        <authorList>
            <person name="Sundareshan S."/>
            <person name="Akhila D.S."/>
            <person name="Prachi D."/>
            <person name="Sivakumar R."/>
            <person name="Rajendhran J."/>
            <person name="Isloor S."/>
            <person name="Hegde N.R."/>
        </authorList>
    </citation>
    <scope>NUCLEOTIDE SEQUENCE [LARGE SCALE GENOMIC DNA]</scope>
    <source>
        <strain evidence="3 4">K169</strain>
    </source>
</reference>
<protein>
    <submittedName>
        <fullName evidence="3">Right-handed parallel beta-helix repeat-containing protein</fullName>
    </submittedName>
</protein>
<proteinExistence type="predicted"/>
<dbReference type="Pfam" id="PF05048">
    <property type="entry name" value="NosD"/>
    <property type="match status" value="1"/>
</dbReference>